<evidence type="ECO:0000313" key="2">
    <source>
        <dbReference type="EMBL" id="GHO85379.1"/>
    </source>
</evidence>
<evidence type="ECO:0000313" key="3">
    <source>
        <dbReference type="Proteomes" id="UP000635565"/>
    </source>
</evidence>
<sequence length="226" mass="23231">MKYLTKLVSGALQIRNWLRLIGPFIVICLLGVPLATTVSADSAPTTYYACVNTNSGKISMTTANATCPGNEQLISWNNVGPQGPVGPVGPTGPQGPQGPQGATGLTGDAGLQGPVGPAGPQGPAGPAGPTQKLQQNVVFNRCNVPTADSGLTGLARCTVDCPTDYIVSGGGFTVSPANSPAVTWVVFENRPEQPTPQFQGWVASIANESTQTSLTMFVYADCITLV</sequence>
<dbReference type="PANTHER" id="PTHR24023">
    <property type="entry name" value="COLLAGEN ALPHA"/>
    <property type="match status" value="1"/>
</dbReference>
<feature type="compositionally biased region" description="Low complexity" evidence="1">
    <location>
        <begin position="97"/>
        <end position="115"/>
    </location>
</feature>
<gene>
    <name evidence="2" type="ORF">KSZ_33850</name>
</gene>
<dbReference type="InterPro" id="IPR050149">
    <property type="entry name" value="Collagen_superfamily"/>
</dbReference>
<dbReference type="InterPro" id="IPR008160">
    <property type="entry name" value="Collagen"/>
</dbReference>
<accession>A0ABQ3VGS0</accession>
<feature type="region of interest" description="Disordered" evidence="1">
    <location>
        <begin position="79"/>
        <end position="131"/>
    </location>
</feature>
<dbReference type="PANTHER" id="PTHR24023:SF1095">
    <property type="entry name" value="EGF-LIKE DOMAIN-CONTAINING PROTEIN"/>
    <property type="match status" value="1"/>
</dbReference>
<organism evidence="2 3">
    <name type="scientific">Dictyobacter formicarum</name>
    <dbReference type="NCBI Taxonomy" id="2778368"/>
    <lineage>
        <taxon>Bacteria</taxon>
        <taxon>Bacillati</taxon>
        <taxon>Chloroflexota</taxon>
        <taxon>Ktedonobacteria</taxon>
        <taxon>Ktedonobacterales</taxon>
        <taxon>Dictyobacteraceae</taxon>
        <taxon>Dictyobacter</taxon>
    </lineage>
</organism>
<comment type="caution">
    <text evidence="2">The sequence shown here is derived from an EMBL/GenBank/DDBJ whole genome shotgun (WGS) entry which is preliminary data.</text>
</comment>
<keyword evidence="3" id="KW-1185">Reference proteome</keyword>
<dbReference type="RefSeq" id="WP_236022939.1">
    <property type="nucleotide sequence ID" value="NZ_BNJJ01000008.1"/>
</dbReference>
<proteinExistence type="predicted"/>
<evidence type="ECO:0000256" key="1">
    <source>
        <dbReference type="SAM" id="MobiDB-lite"/>
    </source>
</evidence>
<dbReference type="EMBL" id="BNJJ01000008">
    <property type="protein sequence ID" value="GHO85379.1"/>
    <property type="molecule type" value="Genomic_DNA"/>
</dbReference>
<dbReference type="Proteomes" id="UP000635565">
    <property type="component" value="Unassembled WGS sequence"/>
</dbReference>
<reference evidence="2 3" key="1">
    <citation type="journal article" date="2021" name="Int. J. Syst. Evol. Microbiol.">
        <title>Reticulibacter mediterranei gen. nov., sp. nov., within the new family Reticulibacteraceae fam. nov., and Ktedonospora formicarum gen. nov., sp. nov., Ktedonobacter robiniae sp. nov., Dictyobacter formicarum sp. nov. and Dictyobacter arantiisoli sp. nov., belonging to the class Ktedonobacteria.</title>
        <authorList>
            <person name="Yabe S."/>
            <person name="Zheng Y."/>
            <person name="Wang C.M."/>
            <person name="Sakai Y."/>
            <person name="Abe K."/>
            <person name="Yokota A."/>
            <person name="Donadio S."/>
            <person name="Cavaletti L."/>
            <person name="Monciardini P."/>
        </authorList>
    </citation>
    <scope>NUCLEOTIDE SEQUENCE [LARGE SCALE GENOMIC DNA]</scope>
    <source>
        <strain evidence="2 3">SOSP1-9</strain>
    </source>
</reference>
<protein>
    <recommendedName>
        <fullName evidence="4">Collagen-like protein</fullName>
    </recommendedName>
</protein>
<evidence type="ECO:0008006" key="4">
    <source>
        <dbReference type="Google" id="ProtNLM"/>
    </source>
</evidence>
<name>A0ABQ3VGS0_9CHLR</name>
<dbReference type="Pfam" id="PF01391">
    <property type="entry name" value="Collagen"/>
    <property type="match status" value="1"/>
</dbReference>